<dbReference type="Gene3D" id="2.120.10.70">
    <property type="entry name" value="Fucose-specific lectin"/>
    <property type="match status" value="1"/>
</dbReference>
<dbReference type="SUPFAM" id="SSF89372">
    <property type="entry name" value="Fucose-specific lectin"/>
    <property type="match status" value="1"/>
</dbReference>
<protein>
    <recommendedName>
        <fullName evidence="1">PLL-like beta propeller domain-containing protein</fullName>
    </recommendedName>
</protein>
<reference evidence="3" key="1">
    <citation type="journal article" date="2019" name="Int. J. Syst. Evol. Microbiol.">
        <title>The Global Catalogue of Microorganisms (GCM) 10K type strain sequencing project: providing services to taxonomists for standard genome sequencing and annotation.</title>
        <authorList>
            <consortium name="The Broad Institute Genomics Platform"/>
            <consortium name="The Broad Institute Genome Sequencing Center for Infectious Disease"/>
            <person name="Wu L."/>
            <person name="Ma J."/>
        </authorList>
    </citation>
    <scope>NUCLEOTIDE SEQUENCE [LARGE SCALE GENOMIC DNA]</scope>
    <source>
        <strain evidence="3">ZS-22-S1</strain>
    </source>
</reference>
<evidence type="ECO:0000313" key="2">
    <source>
        <dbReference type="EMBL" id="MFC4859414.1"/>
    </source>
</evidence>
<name>A0ABV9SFB8_9PSEU</name>
<evidence type="ECO:0000313" key="3">
    <source>
        <dbReference type="Proteomes" id="UP001595859"/>
    </source>
</evidence>
<sequence length="284" mass="31755">MVRAVAAVDVGDGVMEVVVATASGAVLSSAVREGAGWAQWVEHPMSGRAWDVAAVQPSRDVVEYYVVDREGVLRGRRRDRGEWSSWRNVPAPESGHARVVRISAASLKPGHRELYAVLDDGRLLHSWKWDDSSTWSEWHSAEIGGGTDVAACSPKDDLLELFLLDRDGNVWHRWFWTDTWHEWENWGHPGSSAKAVTVFRRAVDHQEIFVAGKAGDLGNRWHKGGEAWSDWGVLETPDDFVDVAGATTSAFRLWCIGVGSDGCLWSRSYNRGWAPKWQRAEIHE</sequence>
<feature type="domain" description="PLL-like beta propeller" evidence="1">
    <location>
        <begin position="81"/>
        <end position="235"/>
    </location>
</feature>
<dbReference type="InterPro" id="IPR058502">
    <property type="entry name" value="PLL-like_beta-prop"/>
</dbReference>
<dbReference type="EMBL" id="JBHSIS010000031">
    <property type="protein sequence ID" value="MFC4859414.1"/>
    <property type="molecule type" value="Genomic_DNA"/>
</dbReference>
<organism evidence="2 3">
    <name type="scientific">Actinophytocola glycyrrhizae</name>
    <dbReference type="NCBI Taxonomy" id="2044873"/>
    <lineage>
        <taxon>Bacteria</taxon>
        <taxon>Bacillati</taxon>
        <taxon>Actinomycetota</taxon>
        <taxon>Actinomycetes</taxon>
        <taxon>Pseudonocardiales</taxon>
        <taxon>Pseudonocardiaceae</taxon>
    </lineage>
</organism>
<evidence type="ECO:0000259" key="1">
    <source>
        <dbReference type="Pfam" id="PF26607"/>
    </source>
</evidence>
<keyword evidence="3" id="KW-1185">Reference proteome</keyword>
<proteinExistence type="predicted"/>
<comment type="caution">
    <text evidence="2">The sequence shown here is derived from an EMBL/GenBank/DDBJ whole genome shotgun (WGS) entry which is preliminary data.</text>
</comment>
<dbReference type="Proteomes" id="UP001595859">
    <property type="component" value="Unassembled WGS sequence"/>
</dbReference>
<dbReference type="RefSeq" id="WP_378062463.1">
    <property type="nucleotide sequence ID" value="NZ_JBHSIS010000031.1"/>
</dbReference>
<gene>
    <name evidence="2" type="ORF">ACFPCV_38465</name>
</gene>
<dbReference type="Pfam" id="PF26607">
    <property type="entry name" value="DUF8189"/>
    <property type="match status" value="1"/>
</dbReference>
<accession>A0ABV9SFB8</accession>